<keyword evidence="1" id="KW-0547">Nucleotide-binding</keyword>
<dbReference type="GO" id="GO:0003924">
    <property type="term" value="F:GTPase activity"/>
    <property type="evidence" value="ECO:0007669"/>
    <property type="project" value="InterPro"/>
</dbReference>
<dbReference type="GO" id="GO:0005525">
    <property type="term" value="F:GTP binding"/>
    <property type="evidence" value="ECO:0007669"/>
    <property type="project" value="UniProtKB-KW"/>
</dbReference>
<keyword evidence="3" id="KW-1133">Transmembrane helix</keyword>
<evidence type="ECO:0000256" key="2">
    <source>
        <dbReference type="ARBA" id="ARBA00023134"/>
    </source>
</evidence>
<keyword evidence="3" id="KW-0812">Transmembrane</keyword>
<dbReference type="PANTHER" id="PTHR47977">
    <property type="entry name" value="RAS-RELATED PROTEIN RAB"/>
    <property type="match status" value="1"/>
</dbReference>
<feature type="transmembrane region" description="Helical" evidence="3">
    <location>
        <begin position="65"/>
        <end position="88"/>
    </location>
</feature>
<dbReference type="EnsemblMetazoa" id="CLYHEMT023441.1">
    <property type="protein sequence ID" value="CLYHEMP023441.1"/>
    <property type="gene ID" value="CLYHEMG023441"/>
</dbReference>
<reference evidence="4" key="1">
    <citation type="submission" date="2021-01" db="UniProtKB">
        <authorList>
            <consortium name="EnsemblMetazoa"/>
        </authorList>
    </citation>
    <scope>IDENTIFICATION</scope>
</reference>
<accession>A0A7M5XLA4</accession>
<protein>
    <submittedName>
        <fullName evidence="4">Uncharacterized protein</fullName>
    </submittedName>
</protein>
<name>A0A7M5XLA4_9CNID</name>
<dbReference type="InterPro" id="IPR050227">
    <property type="entry name" value="Rab"/>
</dbReference>
<feature type="transmembrane region" description="Helical" evidence="3">
    <location>
        <begin position="108"/>
        <end position="125"/>
    </location>
</feature>
<evidence type="ECO:0000313" key="5">
    <source>
        <dbReference type="Proteomes" id="UP000594262"/>
    </source>
</evidence>
<dbReference type="OrthoDB" id="299781at2759"/>
<sequence>MSNDNTHLIIETKDDVNMKKEGIQQDEVSENIIYTQVELSHGSTTNQPTMYQGSSTESVDYRTRVFCCDLIFVMFLFVSSVFLILFHYDHIPSLDRYFKTHPHYKEMVLALSCVIIAIVFLIFIFRCGRRTWMSRCTESLRKRKARKIYRQFQNSKDQIDGGEATIAAPVPQVVDKDADWTPGLSDLQDKDLEEIRFILSKFLAYHDESDWLFSPSTVSTISRRGGFTENRNFEKVKETVRIKVAIKLILVGQPNVGKTSIFHRILYDRFSEYYMATLGADLAHVCLHLYPGQPDQHVMISLQLWDIAGSERFSELSHIVYKDATAFIVICDITNKDSVSMSEPWVKDITQSKYDPYVALFFNKIDLTSEVNEQNSMTLLTNPGVTNTDDLLRNLDMFPVSAKTGEKVLENVIKVLIKSIIHEADKLL</sequence>
<keyword evidence="2" id="KW-0342">GTP-binding</keyword>
<evidence type="ECO:0000256" key="3">
    <source>
        <dbReference type="SAM" id="Phobius"/>
    </source>
</evidence>
<dbReference type="SMART" id="SM00173">
    <property type="entry name" value="RAS"/>
    <property type="match status" value="1"/>
</dbReference>
<evidence type="ECO:0000313" key="4">
    <source>
        <dbReference type="EnsemblMetazoa" id="CLYHEMP023441.1"/>
    </source>
</evidence>
<dbReference type="Gene3D" id="3.40.50.300">
    <property type="entry name" value="P-loop containing nucleotide triphosphate hydrolases"/>
    <property type="match status" value="1"/>
</dbReference>
<dbReference type="NCBIfam" id="TIGR00231">
    <property type="entry name" value="small_GTP"/>
    <property type="match status" value="1"/>
</dbReference>
<dbReference type="SUPFAM" id="SSF52540">
    <property type="entry name" value="P-loop containing nucleoside triphosphate hydrolases"/>
    <property type="match status" value="1"/>
</dbReference>
<dbReference type="CDD" id="cd00154">
    <property type="entry name" value="Rab"/>
    <property type="match status" value="1"/>
</dbReference>
<dbReference type="Proteomes" id="UP000594262">
    <property type="component" value="Unplaced"/>
</dbReference>
<keyword evidence="3" id="KW-0472">Membrane</keyword>
<dbReference type="AlphaFoldDB" id="A0A7M5XLA4"/>
<keyword evidence="5" id="KW-1185">Reference proteome</keyword>
<dbReference type="InterPro" id="IPR005225">
    <property type="entry name" value="Small_GTP-bd"/>
</dbReference>
<organism evidence="4 5">
    <name type="scientific">Clytia hemisphaerica</name>
    <dbReference type="NCBI Taxonomy" id="252671"/>
    <lineage>
        <taxon>Eukaryota</taxon>
        <taxon>Metazoa</taxon>
        <taxon>Cnidaria</taxon>
        <taxon>Hydrozoa</taxon>
        <taxon>Hydroidolina</taxon>
        <taxon>Leptothecata</taxon>
        <taxon>Obeliida</taxon>
        <taxon>Clytiidae</taxon>
        <taxon>Clytia</taxon>
    </lineage>
</organism>
<dbReference type="GeneID" id="136801814"/>
<dbReference type="PROSITE" id="PS51419">
    <property type="entry name" value="RAB"/>
    <property type="match status" value="1"/>
</dbReference>
<proteinExistence type="predicted"/>
<dbReference type="SMART" id="SM00174">
    <property type="entry name" value="RHO"/>
    <property type="match status" value="1"/>
</dbReference>
<dbReference type="PRINTS" id="PR00449">
    <property type="entry name" value="RASTRNSFRMNG"/>
</dbReference>
<dbReference type="SMART" id="SM00175">
    <property type="entry name" value="RAB"/>
    <property type="match status" value="1"/>
</dbReference>
<dbReference type="InterPro" id="IPR027417">
    <property type="entry name" value="P-loop_NTPase"/>
</dbReference>
<dbReference type="Pfam" id="PF00071">
    <property type="entry name" value="Ras"/>
    <property type="match status" value="1"/>
</dbReference>
<dbReference type="InterPro" id="IPR001806">
    <property type="entry name" value="Small_GTPase"/>
</dbReference>
<dbReference type="RefSeq" id="XP_066914585.1">
    <property type="nucleotide sequence ID" value="XM_067058484.1"/>
</dbReference>
<evidence type="ECO:0000256" key="1">
    <source>
        <dbReference type="ARBA" id="ARBA00022741"/>
    </source>
</evidence>